<dbReference type="GO" id="GO:0046872">
    <property type="term" value="F:metal ion binding"/>
    <property type="evidence" value="ECO:0007669"/>
    <property type="project" value="UniProtKB-KW"/>
</dbReference>
<dbReference type="InterPro" id="IPR011650">
    <property type="entry name" value="Peptidase_M20_dimer"/>
</dbReference>
<dbReference type="InterPro" id="IPR051458">
    <property type="entry name" value="Cyt/Met_Dipeptidase"/>
</dbReference>
<dbReference type="EC" id="3.5.1.-" evidence="5"/>
<sequence>MIKYIFDNKNLIVLASFFMILNLNGQELSKEQIKIAAKNSLPTAVENLIDFLKIPNDGNYQNHINNNLRECTSIFNELGFETKTLQTKGAPLLFAEKKYVGNANSLLFYLQIDGQPVDTTKWDQSNPYKPVIKQKSKDGSWSTITKDTRTTELDMDWRIFARSSSDSKGPAMAFITSLKILEDLKITPSYNIKVIMDFQEELGSPDLPEAVKEYRELLDANAILIMDGTRHISNLPTLTYGARGIATATLKVFGAKKPLHSGQYGNFAPNPVFETARLIASLKDEKGRVLIPGFYDNIQLTETEKKKLNKVPEDLTEIKADLGISRPDLVGKTYQESLQYPSLNIRGLNAAWVGKEVRTLIPSEVTVEFDMRLVPESDGKRLMESLREHIVSRGFHLVDENPTDDERAAHNKLASFSYRLGSKPFRTSFDSSLGKMLNAAMSKIFGPNYVNMRTTGGSQPIAPFINTLGVPAVSLRIPNPDNSIHAPNENLRIGNFLEGIMSCIAVLNEPMQ</sequence>
<dbReference type="Proteomes" id="UP000248536">
    <property type="component" value="Chromosome"/>
</dbReference>
<dbReference type="AlphaFoldDB" id="A0A2Z4LPE8"/>
<feature type="domain" description="Peptidase M20 dimerisation" evidence="4">
    <location>
        <begin position="240"/>
        <end position="391"/>
    </location>
</feature>
<dbReference type="KEGG" id="spon:HME9304_00412"/>
<dbReference type="GO" id="GO:0008233">
    <property type="term" value="F:peptidase activity"/>
    <property type="evidence" value="ECO:0007669"/>
    <property type="project" value="UniProtKB-KW"/>
</dbReference>
<dbReference type="Pfam" id="PF07687">
    <property type="entry name" value="M20_dimer"/>
    <property type="match status" value="1"/>
</dbReference>
<dbReference type="EMBL" id="CP030104">
    <property type="protein sequence ID" value="AWX43424.1"/>
    <property type="molecule type" value="Genomic_DNA"/>
</dbReference>
<dbReference type="SUPFAM" id="SSF53187">
    <property type="entry name" value="Zn-dependent exopeptidases"/>
    <property type="match status" value="1"/>
</dbReference>
<name>A0A2Z4LPE8_9FLAO</name>
<dbReference type="Gene3D" id="3.40.630.10">
    <property type="entry name" value="Zn peptidases"/>
    <property type="match status" value="1"/>
</dbReference>
<dbReference type="OrthoDB" id="9761532at2"/>
<evidence type="ECO:0000256" key="1">
    <source>
        <dbReference type="ARBA" id="ARBA00022670"/>
    </source>
</evidence>
<accession>A0A2Z4LPE8</accession>
<dbReference type="Gene3D" id="3.30.70.360">
    <property type="match status" value="1"/>
</dbReference>
<gene>
    <name evidence="5" type="ORF">HME9304_00412</name>
</gene>
<keyword evidence="2" id="KW-0479">Metal-binding</keyword>
<reference evidence="5 6" key="1">
    <citation type="submission" date="2018-06" db="EMBL/GenBank/DDBJ databases">
        <title>Spongiibacterium sp. HME9304 Genome sequencing and assembly.</title>
        <authorList>
            <person name="Kang H."/>
            <person name="Kim H."/>
            <person name="Joh K."/>
        </authorList>
    </citation>
    <scope>NUCLEOTIDE SEQUENCE [LARGE SCALE GENOMIC DNA]</scope>
    <source>
        <strain evidence="5 6">HME9304</strain>
    </source>
</reference>
<protein>
    <submittedName>
        <fullName evidence="5">Cytosolic non-specific dipeptidase</fullName>
        <ecNumber evidence="5">3.5.1.-</ecNumber>
    </submittedName>
</protein>
<evidence type="ECO:0000259" key="4">
    <source>
        <dbReference type="Pfam" id="PF07687"/>
    </source>
</evidence>
<keyword evidence="6" id="KW-1185">Reference proteome</keyword>
<dbReference type="Pfam" id="PF01546">
    <property type="entry name" value="Peptidase_M20"/>
    <property type="match status" value="1"/>
</dbReference>
<dbReference type="GO" id="GO:0006508">
    <property type="term" value="P:proteolysis"/>
    <property type="evidence" value="ECO:0007669"/>
    <property type="project" value="UniProtKB-KW"/>
</dbReference>
<evidence type="ECO:0000313" key="5">
    <source>
        <dbReference type="EMBL" id="AWX43424.1"/>
    </source>
</evidence>
<dbReference type="RefSeq" id="WP_112377001.1">
    <property type="nucleotide sequence ID" value="NZ_CP030104.1"/>
</dbReference>
<dbReference type="PANTHER" id="PTHR43270">
    <property type="entry name" value="BETA-ALA-HIS DIPEPTIDASE"/>
    <property type="match status" value="1"/>
</dbReference>
<evidence type="ECO:0000313" key="6">
    <source>
        <dbReference type="Proteomes" id="UP000248536"/>
    </source>
</evidence>
<proteinExistence type="predicted"/>
<organism evidence="5 6">
    <name type="scientific">Flagellimonas maritima</name>
    <dbReference type="NCBI Taxonomy" id="1383885"/>
    <lineage>
        <taxon>Bacteria</taxon>
        <taxon>Pseudomonadati</taxon>
        <taxon>Bacteroidota</taxon>
        <taxon>Flavobacteriia</taxon>
        <taxon>Flavobacteriales</taxon>
        <taxon>Flavobacteriaceae</taxon>
        <taxon>Flagellimonas</taxon>
    </lineage>
</organism>
<keyword evidence="1" id="KW-0645">Protease</keyword>
<evidence type="ECO:0000256" key="2">
    <source>
        <dbReference type="ARBA" id="ARBA00022723"/>
    </source>
</evidence>
<evidence type="ECO:0000256" key="3">
    <source>
        <dbReference type="ARBA" id="ARBA00022801"/>
    </source>
</evidence>
<dbReference type="InterPro" id="IPR002933">
    <property type="entry name" value="Peptidase_M20"/>
</dbReference>
<keyword evidence="3 5" id="KW-0378">Hydrolase</keyword>
<dbReference type="PANTHER" id="PTHR43270:SF8">
    <property type="entry name" value="DI- AND TRIPEPTIDASE DUG2-RELATED"/>
    <property type="match status" value="1"/>
</dbReference>